<proteinExistence type="predicted"/>
<dbReference type="Proteomes" id="UP000886998">
    <property type="component" value="Unassembled WGS sequence"/>
</dbReference>
<evidence type="ECO:0000313" key="1">
    <source>
        <dbReference type="EMBL" id="GFY59940.1"/>
    </source>
</evidence>
<gene>
    <name evidence="1" type="ORF">TNIN_219761</name>
</gene>
<dbReference type="AlphaFoldDB" id="A0A8X7C8J4"/>
<comment type="caution">
    <text evidence="1">The sequence shown here is derived from an EMBL/GenBank/DDBJ whole genome shotgun (WGS) entry which is preliminary data.</text>
</comment>
<name>A0A8X7C8J4_9ARAC</name>
<keyword evidence="2" id="KW-1185">Reference proteome</keyword>
<evidence type="ECO:0000313" key="2">
    <source>
        <dbReference type="Proteomes" id="UP000886998"/>
    </source>
</evidence>
<dbReference type="EMBL" id="BMAV01012892">
    <property type="protein sequence ID" value="GFY59940.1"/>
    <property type="molecule type" value="Genomic_DNA"/>
</dbReference>
<reference evidence="1" key="1">
    <citation type="submission" date="2020-08" db="EMBL/GenBank/DDBJ databases">
        <title>Multicomponent nature underlies the extraordinary mechanical properties of spider dragline silk.</title>
        <authorList>
            <person name="Kono N."/>
            <person name="Nakamura H."/>
            <person name="Mori M."/>
            <person name="Yoshida Y."/>
            <person name="Ohtoshi R."/>
            <person name="Malay A.D."/>
            <person name="Moran D.A.P."/>
            <person name="Tomita M."/>
            <person name="Numata K."/>
            <person name="Arakawa K."/>
        </authorList>
    </citation>
    <scope>NUCLEOTIDE SEQUENCE</scope>
</reference>
<organism evidence="1 2">
    <name type="scientific">Trichonephila inaurata madagascariensis</name>
    <dbReference type="NCBI Taxonomy" id="2747483"/>
    <lineage>
        <taxon>Eukaryota</taxon>
        <taxon>Metazoa</taxon>
        <taxon>Ecdysozoa</taxon>
        <taxon>Arthropoda</taxon>
        <taxon>Chelicerata</taxon>
        <taxon>Arachnida</taxon>
        <taxon>Araneae</taxon>
        <taxon>Araneomorphae</taxon>
        <taxon>Entelegynae</taxon>
        <taxon>Araneoidea</taxon>
        <taxon>Nephilidae</taxon>
        <taxon>Trichonephila</taxon>
        <taxon>Trichonephila inaurata</taxon>
    </lineage>
</organism>
<protein>
    <submittedName>
        <fullName evidence="1">Uncharacterized protein</fullName>
    </submittedName>
</protein>
<accession>A0A8X7C8J4</accession>
<sequence>MSCPLSTSLSTYLSLLDGAVSPRLLWLSGINSASSYYGWKQGQKDWCREGRKRNGGAEGKGVRFLVSEKHKPGITSYGTASAGLTLERHPVLLIWTEGVNEAFFMIIKNFVKIKNH</sequence>